<comment type="caution">
    <text evidence="5">The sequence shown here is derived from an EMBL/GenBank/DDBJ whole genome shotgun (WGS) entry which is preliminary data.</text>
</comment>
<evidence type="ECO:0000259" key="4">
    <source>
        <dbReference type="SMART" id="SM00563"/>
    </source>
</evidence>
<dbReference type="CDD" id="cd07989">
    <property type="entry name" value="LPLAT_AGPAT-like"/>
    <property type="match status" value="1"/>
</dbReference>
<dbReference type="GO" id="GO:0003841">
    <property type="term" value="F:1-acylglycerol-3-phosphate O-acyltransferase activity"/>
    <property type="evidence" value="ECO:0007669"/>
    <property type="project" value="TreeGrafter"/>
</dbReference>
<sequence length="201" mass="22700">MIFYWFVQNFIVWPLAGVVLRILFKIEIRGRENLAGVRPPLIIASNHKTLIDGFLLMIALPWLSPVLPGRYMTEEFEFRARALRILARLRILRFFYILTGGFSSKRGQGIENAIKIPAAILKNGGTVLMFPEGKLVRENSLGQFYHGTSALVLAATVSILPVYIKVSRGKFTITFGKVFSLETASKEEGTEILKKKIEELQ</sequence>
<dbReference type="InterPro" id="IPR002123">
    <property type="entry name" value="Plipid/glycerol_acylTrfase"/>
</dbReference>
<feature type="transmembrane region" description="Helical" evidence="3">
    <location>
        <begin position="6"/>
        <end position="24"/>
    </location>
</feature>
<dbReference type="SUPFAM" id="SSF69593">
    <property type="entry name" value="Glycerol-3-phosphate (1)-acyltransferase"/>
    <property type="match status" value="1"/>
</dbReference>
<dbReference type="Pfam" id="PF01553">
    <property type="entry name" value="Acyltransferase"/>
    <property type="match status" value="1"/>
</dbReference>
<gene>
    <name evidence="5" type="ORF">A2W48_02845</name>
</gene>
<evidence type="ECO:0000256" key="2">
    <source>
        <dbReference type="ARBA" id="ARBA00023315"/>
    </source>
</evidence>
<dbReference type="PANTHER" id="PTHR10434:SF11">
    <property type="entry name" value="1-ACYL-SN-GLYCEROL-3-PHOSPHATE ACYLTRANSFERASE"/>
    <property type="match status" value="1"/>
</dbReference>
<accession>A0A1F5WZA8</accession>
<organism evidence="5 6">
    <name type="scientific">Candidatus Giovannonibacteria bacterium RIFCSPHIGHO2_12_44_12</name>
    <dbReference type="NCBI Taxonomy" id="1798340"/>
    <lineage>
        <taxon>Bacteria</taxon>
        <taxon>Candidatus Giovannoniibacteriota</taxon>
    </lineage>
</organism>
<dbReference type="EMBL" id="MFHS01000024">
    <property type="protein sequence ID" value="OGF80978.1"/>
    <property type="molecule type" value="Genomic_DNA"/>
</dbReference>
<keyword evidence="3" id="KW-1133">Transmembrane helix</keyword>
<reference evidence="5 6" key="1">
    <citation type="journal article" date="2016" name="Nat. Commun.">
        <title>Thousands of microbial genomes shed light on interconnected biogeochemical processes in an aquifer system.</title>
        <authorList>
            <person name="Anantharaman K."/>
            <person name="Brown C.T."/>
            <person name="Hug L.A."/>
            <person name="Sharon I."/>
            <person name="Castelle C.J."/>
            <person name="Probst A.J."/>
            <person name="Thomas B.C."/>
            <person name="Singh A."/>
            <person name="Wilkins M.J."/>
            <person name="Karaoz U."/>
            <person name="Brodie E.L."/>
            <person name="Williams K.H."/>
            <person name="Hubbard S.S."/>
            <person name="Banfield J.F."/>
        </authorList>
    </citation>
    <scope>NUCLEOTIDE SEQUENCE [LARGE SCALE GENOMIC DNA]</scope>
</reference>
<proteinExistence type="predicted"/>
<dbReference type="PANTHER" id="PTHR10434">
    <property type="entry name" value="1-ACYL-SN-GLYCEROL-3-PHOSPHATE ACYLTRANSFERASE"/>
    <property type="match status" value="1"/>
</dbReference>
<keyword evidence="2" id="KW-0012">Acyltransferase</keyword>
<evidence type="ECO:0000256" key="1">
    <source>
        <dbReference type="ARBA" id="ARBA00022679"/>
    </source>
</evidence>
<evidence type="ECO:0000256" key="3">
    <source>
        <dbReference type="SAM" id="Phobius"/>
    </source>
</evidence>
<name>A0A1F5WZA8_9BACT</name>
<keyword evidence="1" id="KW-0808">Transferase</keyword>
<protein>
    <recommendedName>
        <fullName evidence="4">Phospholipid/glycerol acyltransferase domain-containing protein</fullName>
    </recommendedName>
</protein>
<dbReference type="Proteomes" id="UP000178299">
    <property type="component" value="Unassembled WGS sequence"/>
</dbReference>
<evidence type="ECO:0000313" key="6">
    <source>
        <dbReference type="Proteomes" id="UP000178299"/>
    </source>
</evidence>
<dbReference type="AlphaFoldDB" id="A0A1F5WZA8"/>
<dbReference type="SMART" id="SM00563">
    <property type="entry name" value="PlsC"/>
    <property type="match status" value="1"/>
</dbReference>
<keyword evidence="3" id="KW-0812">Transmembrane</keyword>
<evidence type="ECO:0000313" key="5">
    <source>
        <dbReference type="EMBL" id="OGF80978.1"/>
    </source>
</evidence>
<dbReference type="GO" id="GO:0006654">
    <property type="term" value="P:phosphatidic acid biosynthetic process"/>
    <property type="evidence" value="ECO:0007669"/>
    <property type="project" value="TreeGrafter"/>
</dbReference>
<feature type="domain" description="Phospholipid/glycerol acyltransferase" evidence="4">
    <location>
        <begin position="41"/>
        <end position="167"/>
    </location>
</feature>
<keyword evidence="3" id="KW-0472">Membrane</keyword>